<dbReference type="Proteomes" id="UP000316476">
    <property type="component" value="Unassembled WGS sequence"/>
</dbReference>
<feature type="compositionally biased region" description="Low complexity" evidence="1">
    <location>
        <begin position="15"/>
        <end position="27"/>
    </location>
</feature>
<protein>
    <submittedName>
        <fullName evidence="2">Uncharacterized protein</fullName>
    </submittedName>
</protein>
<evidence type="ECO:0000313" key="3">
    <source>
        <dbReference type="Proteomes" id="UP000316476"/>
    </source>
</evidence>
<accession>A0A5C6FNR1</accession>
<dbReference type="OrthoDB" id="260494at2"/>
<dbReference type="EMBL" id="SJPZ01000002">
    <property type="protein sequence ID" value="TWU62944.1"/>
    <property type="molecule type" value="Genomic_DNA"/>
</dbReference>
<evidence type="ECO:0000313" key="2">
    <source>
        <dbReference type="EMBL" id="TWU62944.1"/>
    </source>
</evidence>
<comment type="caution">
    <text evidence="2">The sequence shown here is derived from an EMBL/GenBank/DDBJ whole genome shotgun (WGS) entry which is preliminary data.</text>
</comment>
<gene>
    <name evidence="2" type="ORF">V7x_46810</name>
</gene>
<organism evidence="2 3">
    <name type="scientific">Crateriforma conspicua</name>
    <dbReference type="NCBI Taxonomy" id="2527996"/>
    <lineage>
        <taxon>Bacteria</taxon>
        <taxon>Pseudomonadati</taxon>
        <taxon>Planctomycetota</taxon>
        <taxon>Planctomycetia</taxon>
        <taxon>Planctomycetales</taxon>
        <taxon>Planctomycetaceae</taxon>
        <taxon>Crateriforma</taxon>
    </lineage>
</organism>
<name>A0A5C6FNR1_9PLAN</name>
<dbReference type="AlphaFoldDB" id="A0A5C6FNR1"/>
<proteinExistence type="predicted"/>
<evidence type="ECO:0000256" key="1">
    <source>
        <dbReference type="SAM" id="MobiDB-lite"/>
    </source>
</evidence>
<feature type="region of interest" description="Disordered" evidence="1">
    <location>
        <begin position="1"/>
        <end position="27"/>
    </location>
</feature>
<reference evidence="2 3" key="1">
    <citation type="submission" date="2019-02" db="EMBL/GenBank/DDBJ databases">
        <title>Deep-cultivation of Planctomycetes and their phenomic and genomic characterization uncovers novel biology.</title>
        <authorList>
            <person name="Wiegand S."/>
            <person name="Jogler M."/>
            <person name="Boedeker C."/>
            <person name="Pinto D."/>
            <person name="Vollmers J."/>
            <person name="Rivas-Marin E."/>
            <person name="Kohn T."/>
            <person name="Peeters S.H."/>
            <person name="Heuer A."/>
            <person name="Rast P."/>
            <person name="Oberbeckmann S."/>
            <person name="Bunk B."/>
            <person name="Jeske O."/>
            <person name="Meyerdierks A."/>
            <person name="Storesund J.E."/>
            <person name="Kallscheuer N."/>
            <person name="Luecker S."/>
            <person name="Lage O.M."/>
            <person name="Pohl T."/>
            <person name="Merkel B.J."/>
            <person name="Hornburger P."/>
            <person name="Mueller R.-W."/>
            <person name="Bruemmer F."/>
            <person name="Labrenz M."/>
            <person name="Spormann A.M."/>
            <person name="Op Den Camp H."/>
            <person name="Overmann J."/>
            <person name="Amann R."/>
            <person name="Jetten M.S.M."/>
            <person name="Mascher T."/>
            <person name="Medema M.H."/>
            <person name="Devos D.P."/>
            <person name="Kaster A.-K."/>
            <person name="Ovreas L."/>
            <person name="Rohde M."/>
            <person name="Galperin M.Y."/>
            <person name="Jogler C."/>
        </authorList>
    </citation>
    <scope>NUCLEOTIDE SEQUENCE [LARGE SCALE GENOMIC DNA]</scope>
    <source>
        <strain evidence="2 3">V7</strain>
    </source>
</reference>
<sequence>MTTAVPTENDEMTRSSEPPSSDASPAAVDQAQLWIDGCGGFVLLPGSRWTIGGMDLSGRRAADIRVGADLPRLAGRLDRSGQDYFWVPREGDKTLIDSQQPVPLPGSASLWLATPSPLSGSALLTLRPPHRFADHVDGVILVSDTVLIGPGVGCHVRCDLLQRRWTLTQRNQTWVMVGPGRPMLELVPGQRVEVDEISLTLVKG</sequence>